<comment type="caution">
    <text evidence="1">The sequence shown here is derived from an EMBL/GenBank/DDBJ whole genome shotgun (WGS) entry which is preliminary data.</text>
</comment>
<organism evidence="1 2">
    <name type="scientific">Labilibaculum manganireducens</name>
    <dbReference type="NCBI Taxonomy" id="1940525"/>
    <lineage>
        <taxon>Bacteria</taxon>
        <taxon>Pseudomonadati</taxon>
        <taxon>Bacteroidota</taxon>
        <taxon>Bacteroidia</taxon>
        <taxon>Marinilabiliales</taxon>
        <taxon>Marinifilaceae</taxon>
        <taxon>Labilibaculum</taxon>
    </lineage>
</organism>
<proteinExistence type="predicted"/>
<accession>A0A2N3I9J0</accession>
<evidence type="ECO:0000313" key="1">
    <source>
        <dbReference type="EMBL" id="PKQ66960.1"/>
    </source>
</evidence>
<dbReference type="Proteomes" id="UP000233618">
    <property type="component" value="Unassembled WGS sequence"/>
</dbReference>
<protein>
    <submittedName>
        <fullName evidence="1">Uncharacterized protein</fullName>
    </submittedName>
</protein>
<dbReference type="RefSeq" id="WP_101309534.1">
    <property type="nucleotide sequence ID" value="NZ_MVDE01000011.1"/>
</dbReference>
<name>A0A2N3I9J0_9BACT</name>
<dbReference type="EMBL" id="MVDE01000011">
    <property type="protein sequence ID" value="PKQ66960.1"/>
    <property type="molecule type" value="Genomic_DNA"/>
</dbReference>
<keyword evidence="2" id="KW-1185">Reference proteome</keyword>
<reference evidence="1 2" key="1">
    <citation type="journal article" date="2017" name="Front. Microbiol.">
        <title>Labilibaculum manganireducens gen. nov., sp. nov. and Labilibaculum filiforme sp. nov., Novel Bacteroidetes Isolated from Subsurface Sediments of the Baltic Sea.</title>
        <authorList>
            <person name="Vandieken V."/>
            <person name="Marshall I.P."/>
            <person name="Niemann H."/>
            <person name="Engelen B."/>
            <person name="Cypionka H."/>
        </authorList>
    </citation>
    <scope>NUCLEOTIDE SEQUENCE [LARGE SCALE GENOMIC DNA]</scope>
    <source>
        <strain evidence="1 2">59.10-2M</strain>
    </source>
</reference>
<dbReference type="AlphaFoldDB" id="A0A2N3I9J0"/>
<gene>
    <name evidence="1" type="ORF">BZG01_09160</name>
</gene>
<sequence>MNNSTSDSYESILNIIEFYRIQPRIQDLQIEKIEEYLILMSAHYIESIREIDDCIGLSVPACLEDIIDVLNSYLSKVGEELEKIFPEDINVFTPVNIHSNAGIIEIQALELYRNFNGGESDLYQIKEALDCLENNIYEEDFAEKLALLTKDLLFKINSNLIVRVDDLL</sequence>
<evidence type="ECO:0000313" key="2">
    <source>
        <dbReference type="Proteomes" id="UP000233618"/>
    </source>
</evidence>